<accession>A0A4U9VUF0</accession>
<evidence type="ECO:0000313" key="1">
    <source>
        <dbReference type="EMBL" id="VTR51130.1"/>
    </source>
</evidence>
<dbReference type="EMBL" id="LR590484">
    <property type="protein sequence ID" value="VTR51130.1"/>
    <property type="molecule type" value="Genomic_DNA"/>
</dbReference>
<reference evidence="1 2" key="1">
    <citation type="submission" date="2019-05" db="EMBL/GenBank/DDBJ databases">
        <authorList>
            <consortium name="Pathogen Informatics"/>
        </authorList>
    </citation>
    <scope>NUCLEOTIDE SEQUENCE [LARGE SCALE GENOMIC DNA]</scope>
    <source>
        <strain evidence="1 2">NCTC11429</strain>
    </source>
</reference>
<dbReference type="KEGG" id="stha:NCTC11429_04272"/>
<dbReference type="STRING" id="1123265.GCA_000686625_02516"/>
<gene>
    <name evidence="1" type="ORF">NCTC11429_04272</name>
</gene>
<name>A0A4U9VUF0_9SPHI</name>
<organism evidence="1 2">
    <name type="scientific">Sphingobacterium thalpophilum</name>
    <dbReference type="NCBI Taxonomy" id="259"/>
    <lineage>
        <taxon>Bacteria</taxon>
        <taxon>Pseudomonadati</taxon>
        <taxon>Bacteroidota</taxon>
        <taxon>Sphingobacteriia</taxon>
        <taxon>Sphingobacteriales</taxon>
        <taxon>Sphingobacteriaceae</taxon>
        <taxon>Sphingobacterium</taxon>
    </lineage>
</organism>
<proteinExistence type="predicted"/>
<dbReference type="Proteomes" id="UP000308196">
    <property type="component" value="Chromosome"/>
</dbReference>
<sequence length="32" mass="3751">MKRRTFLHALNPGIVRANYIMVNEMPHLLQVS</sequence>
<protein>
    <submittedName>
        <fullName evidence="1">Uncharacterized protein</fullName>
    </submittedName>
</protein>
<evidence type="ECO:0000313" key="2">
    <source>
        <dbReference type="Proteomes" id="UP000308196"/>
    </source>
</evidence>
<dbReference type="AlphaFoldDB" id="A0A4U9VUF0"/>